<dbReference type="PROSITE" id="PS00195">
    <property type="entry name" value="GLUTAREDOXIN_1"/>
    <property type="match status" value="1"/>
</dbReference>
<gene>
    <name evidence="8" type="primary">grxC</name>
    <name evidence="8" type="ORF">NEISUBOT_03706</name>
</gene>
<dbReference type="InterPro" id="IPR002109">
    <property type="entry name" value="Glutaredoxin"/>
</dbReference>
<dbReference type="InterPro" id="IPR011767">
    <property type="entry name" value="GLR_AS"/>
</dbReference>
<protein>
    <recommendedName>
        <fullName evidence="6">Glutaredoxin</fullName>
    </recommendedName>
</protein>
<dbReference type="PRINTS" id="PR00160">
    <property type="entry name" value="GLUTAREDOXIN"/>
</dbReference>
<dbReference type="SUPFAM" id="SSF52833">
    <property type="entry name" value="Thioredoxin-like"/>
    <property type="match status" value="1"/>
</dbReference>
<dbReference type="InterPro" id="IPR014025">
    <property type="entry name" value="Glutaredoxin_subgr"/>
</dbReference>
<comment type="caution">
    <text evidence="8">The sequence shown here is derived from an EMBL/GenBank/DDBJ whole genome shotgun (WGS) entry which is preliminary data.</text>
</comment>
<dbReference type="GO" id="GO:0045454">
    <property type="term" value="P:cell redox homeostasis"/>
    <property type="evidence" value="ECO:0007669"/>
    <property type="project" value="InterPro"/>
</dbReference>
<keyword evidence="4" id="KW-1015">Disulfide bond</keyword>
<comment type="similarity">
    <text evidence="1 6">Belongs to the glutaredoxin family.</text>
</comment>
<feature type="domain" description="Glutaredoxin" evidence="7">
    <location>
        <begin position="13"/>
        <end position="73"/>
    </location>
</feature>
<evidence type="ECO:0000256" key="5">
    <source>
        <dbReference type="ARBA" id="ARBA00023284"/>
    </source>
</evidence>
<dbReference type="AlphaFoldDB" id="A0A9W5ISI0"/>
<dbReference type="EMBL" id="ACEO02000002">
    <property type="protein sequence ID" value="EFC52870.1"/>
    <property type="molecule type" value="Genomic_DNA"/>
</dbReference>
<evidence type="ECO:0000313" key="9">
    <source>
        <dbReference type="Proteomes" id="UP000004621"/>
    </source>
</evidence>
<dbReference type="GO" id="GO:0015038">
    <property type="term" value="F:glutathione disulfide oxidoreductase activity"/>
    <property type="evidence" value="ECO:0007669"/>
    <property type="project" value="UniProtKB-UniRule"/>
</dbReference>
<accession>A0A9W5ISI0</accession>
<dbReference type="PANTHER" id="PTHR45694:SF18">
    <property type="entry name" value="GLUTAREDOXIN-1-RELATED"/>
    <property type="match status" value="1"/>
</dbReference>
<evidence type="ECO:0000313" key="8">
    <source>
        <dbReference type="EMBL" id="EFC52870.1"/>
    </source>
</evidence>
<evidence type="ECO:0000259" key="7">
    <source>
        <dbReference type="Pfam" id="PF00462"/>
    </source>
</evidence>
<dbReference type="CDD" id="cd03418">
    <property type="entry name" value="GRX_GRXb_1_3_like"/>
    <property type="match status" value="1"/>
</dbReference>
<keyword evidence="5 6" id="KW-0676">Redox-active center</keyword>
<organism evidence="8 9">
    <name type="scientific">Neisseria subflava NJ9703</name>
    <dbReference type="NCBI Taxonomy" id="546268"/>
    <lineage>
        <taxon>Bacteria</taxon>
        <taxon>Pseudomonadati</taxon>
        <taxon>Pseudomonadota</taxon>
        <taxon>Betaproteobacteria</taxon>
        <taxon>Neisseriales</taxon>
        <taxon>Neisseriaceae</taxon>
        <taxon>Neisseria</taxon>
    </lineage>
</organism>
<evidence type="ECO:0000256" key="1">
    <source>
        <dbReference type="ARBA" id="ARBA00007787"/>
    </source>
</evidence>
<evidence type="ECO:0000256" key="3">
    <source>
        <dbReference type="ARBA" id="ARBA00022982"/>
    </source>
</evidence>
<reference evidence="8 9" key="1">
    <citation type="submission" date="2010-01" db="EMBL/GenBank/DDBJ databases">
        <authorList>
            <person name="Weinstock G."/>
            <person name="Sodergren E."/>
            <person name="Clifton S."/>
            <person name="Fulton L."/>
            <person name="Fulton B."/>
            <person name="Courtney L."/>
            <person name="Fronick C."/>
            <person name="Harrison M."/>
            <person name="Strong C."/>
            <person name="Farmer C."/>
            <person name="Delahaunty K."/>
            <person name="Markovic C."/>
            <person name="Hall O."/>
            <person name="Minx P."/>
            <person name="Tomlinson C."/>
            <person name="Mitreva M."/>
            <person name="Nelson J."/>
            <person name="Hou S."/>
            <person name="Wollam A."/>
            <person name="Pepin K.H."/>
            <person name="Johnson M."/>
            <person name="Bhonagiri V."/>
            <person name="Nash W.E."/>
            <person name="Warren W."/>
            <person name="Chinwalla A."/>
            <person name="Mardis E.R."/>
            <person name="Wilson R.K."/>
        </authorList>
    </citation>
    <scope>NUCLEOTIDE SEQUENCE [LARGE SCALE GENOMIC DNA]</scope>
    <source>
        <strain evidence="8 9">NJ9703</strain>
    </source>
</reference>
<dbReference type="InterPro" id="IPR011900">
    <property type="entry name" value="GRX_bact"/>
</dbReference>
<comment type="function">
    <text evidence="6">Has a glutathione-disulfide oxidoreductase activity in the presence of NADPH and glutathione reductase. Reduces low molecular weight disulfides and proteins.</text>
</comment>
<dbReference type="GO" id="GO:0005737">
    <property type="term" value="C:cytoplasm"/>
    <property type="evidence" value="ECO:0007669"/>
    <property type="project" value="TreeGrafter"/>
</dbReference>
<dbReference type="Proteomes" id="UP000004621">
    <property type="component" value="Unassembled WGS sequence"/>
</dbReference>
<name>A0A9W5ISI0_NEISU</name>
<dbReference type="NCBIfam" id="TIGR02181">
    <property type="entry name" value="GRX_bact"/>
    <property type="match status" value="1"/>
</dbReference>
<evidence type="ECO:0000256" key="2">
    <source>
        <dbReference type="ARBA" id="ARBA00022448"/>
    </source>
</evidence>
<keyword evidence="2 6" id="KW-0813">Transport</keyword>
<evidence type="ECO:0000256" key="4">
    <source>
        <dbReference type="ARBA" id="ARBA00023157"/>
    </source>
</evidence>
<keyword evidence="3 6" id="KW-0249">Electron transport</keyword>
<dbReference type="GO" id="GO:0034599">
    <property type="term" value="P:cellular response to oxidative stress"/>
    <property type="evidence" value="ECO:0007669"/>
    <property type="project" value="TreeGrafter"/>
</dbReference>
<sequence length="94" mass="10575">MNIGILEEIMQTVTVYTGPYCPYCTMAKRLLQAVGVKEINEIRIDGNPEVFAEMQQLSGQRSVPQIFIGDTHVGGFTDLYRLQQEGKLDELLNP</sequence>
<dbReference type="PROSITE" id="PS51354">
    <property type="entry name" value="GLUTAREDOXIN_2"/>
    <property type="match status" value="1"/>
</dbReference>
<evidence type="ECO:0000256" key="6">
    <source>
        <dbReference type="RuleBase" id="RU364065"/>
    </source>
</evidence>
<dbReference type="Pfam" id="PF00462">
    <property type="entry name" value="Glutaredoxin"/>
    <property type="match status" value="1"/>
</dbReference>
<dbReference type="Gene3D" id="3.40.30.10">
    <property type="entry name" value="Glutaredoxin"/>
    <property type="match status" value="1"/>
</dbReference>
<dbReference type="PANTHER" id="PTHR45694">
    <property type="entry name" value="GLUTAREDOXIN 2"/>
    <property type="match status" value="1"/>
</dbReference>
<keyword evidence="6" id="KW-0963">Cytoplasm</keyword>
<proteinExistence type="inferred from homology"/>
<dbReference type="InterPro" id="IPR036249">
    <property type="entry name" value="Thioredoxin-like_sf"/>
</dbReference>